<sequence>LASPIPAHGKTQNLQPPPFVQFLSPPLAHHRSSYPRRSLTLNSTNPSRRPTPLAAATHHRPTALTSNASSRRLSPFVVLCCPLVTSVFKPSGRRFAAPCLALACSLHFSTSPPSSPDSSDTTHEHTISLFSGAHQPSSAAVPFSSRPVPFQESCGPSDSGW</sequence>
<feature type="region of interest" description="Disordered" evidence="1">
    <location>
        <begin position="134"/>
        <end position="161"/>
    </location>
</feature>
<proteinExistence type="predicted"/>
<feature type="region of interest" description="Disordered" evidence="1">
    <location>
        <begin position="1"/>
        <end position="20"/>
    </location>
</feature>
<gene>
    <name evidence="2" type="ORF">PIB30_063805</name>
</gene>
<name>A0ABU6XMW9_9FABA</name>
<feature type="compositionally biased region" description="Polar residues" evidence="1">
    <location>
        <begin position="39"/>
        <end position="48"/>
    </location>
</feature>
<evidence type="ECO:0000256" key="1">
    <source>
        <dbReference type="SAM" id="MobiDB-lite"/>
    </source>
</evidence>
<protein>
    <recommendedName>
        <fullName evidence="4">Histone 3</fullName>
    </recommendedName>
</protein>
<accession>A0ABU6XMW9</accession>
<dbReference type="Proteomes" id="UP001341840">
    <property type="component" value="Unassembled WGS sequence"/>
</dbReference>
<feature type="region of interest" description="Disordered" evidence="1">
    <location>
        <begin position="25"/>
        <end position="67"/>
    </location>
</feature>
<evidence type="ECO:0008006" key="4">
    <source>
        <dbReference type="Google" id="ProtNLM"/>
    </source>
</evidence>
<evidence type="ECO:0000313" key="2">
    <source>
        <dbReference type="EMBL" id="MED6198200.1"/>
    </source>
</evidence>
<organism evidence="2 3">
    <name type="scientific">Stylosanthes scabra</name>
    <dbReference type="NCBI Taxonomy" id="79078"/>
    <lineage>
        <taxon>Eukaryota</taxon>
        <taxon>Viridiplantae</taxon>
        <taxon>Streptophyta</taxon>
        <taxon>Embryophyta</taxon>
        <taxon>Tracheophyta</taxon>
        <taxon>Spermatophyta</taxon>
        <taxon>Magnoliopsida</taxon>
        <taxon>eudicotyledons</taxon>
        <taxon>Gunneridae</taxon>
        <taxon>Pentapetalae</taxon>
        <taxon>rosids</taxon>
        <taxon>fabids</taxon>
        <taxon>Fabales</taxon>
        <taxon>Fabaceae</taxon>
        <taxon>Papilionoideae</taxon>
        <taxon>50 kb inversion clade</taxon>
        <taxon>dalbergioids sensu lato</taxon>
        <taxon>Dalbergieae</taxon>
        <taxon>Pterocarpus clade</taxon>
        <taxon>Stylosanthes</taxon>
    </lineage>
</organism>
<keyword evidence="3" id="KW-1185">Reference proteome</keyword>
<comment type="caution">
    <text evidence="2">The sequence shown here is derived from an EMBL/GenBank/DDBJ whole genome shotgun (WGS) entry which is preliminary data.</text>
</comment>
<evidence type="ECO:0000313" key="3">
    <source>
        <dbReference type="Proteomes" id="UP001341840"/>
    </source>
</evidence>
<feature type="non-terminal residue" evidence="2">
    <location>
        <position position="1"/>
    </location>
</feature>
<reference evidence="2 3" key="1">
    <citation type="journal article" date="2023" name="Plants (Basel)">
        <title>Bridging the Gap: Combining Genomics and Transcriptomics Approaches to Understand Stylosanthes scabra, an Orphan Legume from the Brazilian Caatinga.</title>
        <authorList>
            <person name="Ferreira-Neto J.R.C."/>
            <person name="da Silva M.D."/>
            <person name="Binneck E."/>
            <person name="de Melo N.F."/>
            <person name="da Silva R.H."/>
            <person name="de Melo A.L.T.M."/>
            <person name="Pandolfi V."/>
            <person name="Bustamante F.O."/>
            <person name="Brasileiro-Vidal A.C."/>
            <person name="Benko-Iseppon A.M."/>
        </authorList>
    </citation>
    <scope>NUCLEOTIDE SEQUENCE [LARGE SCALE GENOMIC DNA]</scope>
    <source>
        <tissue evidence="2">Leaves</tissue>
    </source>
</reference>
<dbReference type="EMBL" id="JASCZI010212061">
    <property type="protein sequence ID" value="MED6198200.1"/>
    <property type="molecule type" value="Genomic_DNA"/>
</dbReference>